<evidence type="ECO:0000313" key="7">
    <source>
        <dbReference type="EMBL" id="SPZ39466.1"/>
    </source>
</evidence>
<feature type="region of interest" description="Disordered" evidence="4">
    <location>
        <begin position="283"/>
        <end position="323"/>
    </location>
</feature>
<dbReference type="InterPro" id="IPR029016">
    <property type="entry name" value="GAF-like_dom_sf"/>
</dbReference>
<dbReference type="PANTHER" id="PTHR30136">
    <property type="entry name" value="HELIX-TURN-HELIX TRANSCRIPTIONAL REGULATOR, ICLR FAMILY"/>
    <property type="match status" value="1"/>
</dbReference>
<feature type="region of interest" description="Disordered" evidence="4">
    <location>
        <begin position="1"/>
        <end position="26"/>
    </location>
</feature>
<dbReference type="InterPro" id="IPR011991">
    <property type="entry name" value="ArsR-like_HTH"/>
</dbReference>
<dbReference type="PANTHER" id="PTHR30136:SF8">
    <property type="entry name" value="TRANSCRIPTIONAL REGULATORY PROTEIN"/>
    <property type="match status" value="1"/>
</dbReference>
<evidence type="ECO:0000256" key="3">
    <source>
        <dbReference type="ARBA" id="ARBA00023163"/>
    </source>
</evidence>
<evidence type="ECO:0000256" key="2">
    <source>
        <dbReference type="ARBA" id="ARBA00023125"/>
    </source>
</evidence>
<dbReference type="InterPro" id="IPR005471">
    <property type="entry name" value="Tscrpt_reg_IclR_N"/>
</dbReference>
<evidence type="ECO:0000256" key="1">
    <source>
        <dbReference type="ARBA" id="ARBA00023015"/>
    </source>
</evidence>
<protein>
    <submittedName>
        <fullName evidence="7">IclR family transcriptional regulator</fullName>
    </submittedName>
</protein>
<dbReference type="GO" id="GO:0045892">
    <property type="term" value="P:negative regulation of DNA-templated transcription"/>
    <property type="evidence" value="ECO:0007669"/>
    <property type="project" value="TreeGrafter"/>
</dbReference>
<dbReference type="GO" id="GO:0003677">
    <property type="term" value="F:DNA binding"/>
    <property type="evidence" value="ECO:0007669"/>
    <property type="project" value="UniProtKB-KW"/>
</dbReference>
<dbReference type="EMBL" id="UAUI01000011">
    <property type="protein sequence ID" value="SPZ39466.1"/>
    <property type="molecule type" value="Genomic_DNA"/>
</dbReference>
<dbReference type="Proteomes" id="UP000251211">
    <property type="component" value="Unassembled WGS sequence"/>
</dbReference>
<keyword evidence="3" id="KW-0804">Transcription</keyword>
<dbReference type="InterPro" id="IPR014757">
    <property type="entry name" value="Tscrpt_reg_IclR_C"/>
</dbReference>
<keyword evidence="2" id="KW-0238">DNA-binding</keyword>
<dbReference type="SUPFAM" id="SSF46785">
    <property type="entry name" value="Winged helix' DNA-binding domain"/>
    <property type="match status" value="1"/>
</dbReference>
<dbReference type="GO" id="GO:0003700">
    <property type="term" value="F:DNA-binding transcription factor activity"/>
    <property type="evidence" value="ECO:0007669"/>
    <property type="project" value="TreeGrafter"/>
</dbReference>
<dbReference type="InterPro" id="IPR036388">
    <property type="entry name" value="WH-like_DNA-bd_sf"/>
</dbReference>
<dbReference type="InterPro" id="IPR036390">
    <property type="entry name" value="WH_DNA-bd_sf"/>
</dbReference>
<reference evidence="7 8" key="1">
    <citation type="submission" date="2018-06" db="EMBL/GenBank/DDBJ databases">
        <authorList>
            <consortium name="Pathogen Informatics"/>
            <person name="Doyle S."/>
        </authorList>
    </citation>
    <scope>NUCLEOTIDE SEQUENCE [LARGE SCALE GENOMIC DNA]</scope>
    <source>
        <strain evidence="7 8">NCTC13229</strain>
    </source>
</reference>
<dbReference type="InterPro" id="IPR050707">
    <property type="entry name" value="HTH_MetabolicPath_Reg"/>
</dbReference>
<proteinExistence type="predicted"/>
<organism evidence="7 8">
    <name type="scientific">Rhodococcus wratislaviensis</name>
    <name type="common">Tsukamurella wratislaviensis</name>
    <dbReference type="NCBI Taxonomy" id="44752"/>
    <lineage>
        <taxon>Bacteria</taxon>
        <taxon>Bacillati</taxon>
        <taxon>Actinomycetota</taxon>
        <taxon>Actinomycetes</taxon>
        <taxon>Mycobacteriales</taxon>
        <taxon>Nocardiaceae</taxon>
        <taxon>Rhodococcus</taxon>
    </lineage>
</organism>
<accession>A0AB38FD85</accession>
<dbReference type="PROSITE" id="PS51078">
    <property type="entry name" value="ICLR_ED"/>
    <property type="match status" value="1"/>
</dbReference>
<dbReference type="Pfam" id="PF09339">
    <property type="entry name" value="HTH_IclR"/>
    <property type="match status" value="1"/>
</dbReference>
<dbReference type="SUPFAM" id="SSF55781">
    <property type="entry name" value="GAF domain-like"/>
    <property type="match status" value="1"/>
</dbReference>
<keyword evidence="1" id="KW-0805">Transcription regulation</keyword>
<dbReference type="Pfam" id="PF01614">
    <property type="entry name" value="IclR_C"/>
    <property type="match status" value="1"/>
</dbReference>
<dbReference type="CDD" id="cd00090">
    <property type="entry name" value="HTH_ARSR"/>
    <property type="match status" value="1"/>
</dbReference>
<dbReference type="AlphaFoldDB" id="A0AB38FD85"/>
<comment type="caution">
    <text evidence="7">The sequence shown here is derived from an EMBL/GenBank/DDBJ whole genome shotgun (WGS) entry which is preliminary data.</text>
</comment>
<evidence type="ECO:0000259" key="6">
    <source>
        <dbReference type="PROSITE" id="PS51078"/>
    </source>
</evidence>
<feature type="domain" description="IclR-ED" evidence="6">
    <location>
        <begin position="92"/>
        <end position="274"/>
    </location>
</feature>
<name>A0AB38FD85_RHOWR</name>
<sequence length="323" mass="34438">MPDHEPDNEQPSLGTRVPPASGVPLENQPPPMLLSLLILEKVLDRQGPWGVTALADALGLPKARIHRHLGSLKNSGFLSQDAVSRSYEPGWRLLLLGQRIESRTGVVALARPVMARLRDEVGQSVVLSQLTEQGVTVTEVLPGGSPIDVVLSAGTQLGYNSSAQGKVALAFGIEEQVRAWSALPPEQRTAHTITDPQRLHAELDKVHDQGWASGPQETFLGVNTLAAPVFSHGGALACTLGVVASIHYLPDPPDPALVSTLTTAAASLSWELGYRTDYAENKPAGVRTSRSDAGMPSRLETFPPQRDSRDSSLTDRTGPATVT</sequence>
<evidence type="ECO:0000259" key="5">
    <source>
        <dbReference type="PROSITE" id="PS51077"/>
    </source>
</evidence>
<evidence type="ECO:0000313" key="8">
    <source>
        <dbReference type="Proteomes" id="UP000251211"/>
    </source>
</evidence>
<dbReference type="SMART" id="SM00346">
    <property type="entry name" value="HTH_ICLR"/>
    <property type="match status" value="1"/>
</dbReference>
<gene>
    <name evidence="7" type="primary">rhmR_3</name>
    <name evidence="7" type="ORF">NCTC13229_02945</name>
</gene>
<evidence type="ECO:0000256" key="4">
    <source>
        <dbReference type="SAM" id="MobiDB-lite"/>
    </source>
</evidence>
<feature type="domain" description="HTH iclR-type" evidence="5">
    <location>
        <begin position="29"/>
        <end position="91"/>
    </location>
</feature>
<dbReference type="Gene3D" id="1.10.10.10">
    <property type="entry name" value="Winged helix-like DNA-binding domain superfamily/Winged helix DNA-binding domain"/>
    <property type="match status" value="1"/>
</dbReference>
<dbReference type="Gene3D" id="3.30.450.40">
    <property type="match status" value="1"/>
</dbReference>
<dbReference type="PROSITE" id="PS51077">
    <property type="entry name" value="HTH_ICLR"/>
    <property type="match status" value="1"/>
</dbReference>